<evidence type="ECO:0000313" key="3">
    <source>
        <dbReference type="Proteomes" id="UP001149090"/>
    </source>
</evidence>
<feature type="coiled-coil region" evidence="1">
    <location>
        <begin position="43"/>
        <end position="81"/>
    </location>
</feature>
<dbReference type="GO" id="GO:0006890">
    <property type="term" value="P:retrograde vesicle-mediated transport, Golgi to endoplasmic reticulum"/>
    <property type="evidence" value="ECO:0007669"/>
    <property type="project" value="InterPro"/>
</dbReference>
<dbReference type="PROSITE" id="PS51386">
    <property type="entry name" value="RINT1_TIP20"/>
    <property type="match status" value="1"/>
</dbReference>
<comment type="caution">
    <text evidence="2">The sequence shown here is derived from an EMBL/GenBank/DDBJ whole genome shotgun (WGS) entry which is preliminary data.</text>
</comment>
<gene>
    <name evidence="2" type="ORF">M0811_00802</name>
</gene>
<dbReference type="GO" id="GO:0060628">
    <property type="term" value="P:regulation of ER to Golgi vesicle-mediated transport"/>
    <property type="evidence" value="ECO:0007669"/>
    <property type="project" value="TreeGrafter"/>
</dbReference>
<dbReference type="Pfam" id="PF04437">
    <property type="entry name" value="RINT1_TIP1"/>
    <property type="match status" value="1"/>
</dbReference>
<dbReference type="PANTHER" id="PTHR13520">
    <property type="entry name" value="RAD50-INTERACTING PROTEIN 1 RINT-1"/>
    <property type="match status" value="1"/>
</dbReference>
<accession>A0A9Q0RC46</accession>
<dbReference type="InterPro" id="IPR007528">
    <property type="entry name" value="RINT1_Tip20"/>
</dbReference>
<protein>
    <submittedName>
        <fullName evidence="2">Rad50-interacting protein</fullName>
    </submittedName>
</protein>
<dbReference type="GO" id="GO:0070939">
    <property type="term" value="C:Dsl1/NZR complex"/>
    <property type="evidence" value="ECO:0007669"/>
    <property type="project" value="InterPro"/>
</dbReference>
<reference evidence="2" key="1">
    <citation type="submission" date="2022-10" db="EMBL/GenBank/DDBJ databases">
        <title>Novel sulphate-reducing endosymbionts in the free-living metamonad Anaeramoeba.</title>
        <authorList>
            <person name="Jerlstrom-Hultqvist J."/>
            <person name="Cepicka I."/>
            <person name="Gallot-Lavallee L."/>
            <person name="Salas-Leiva D."/>
            <person name="Curtis B.A."/>
            <person name="Zahonova K."/>
            <person name="Pipaliya S."/>
            <person name="Dacks J."/>
            <person name="Roger A.J."/>
        </authorList>
    </citation>
    <scope>NUCLEOTIDE SEQUENCE</scope>
    <source>
        <strain evidence="2">BMAN</strain>
    </source>
</reference>
<dbReference type="EMBL" id="JAPDFW010000070">
    <property type="protein sequence ID" value="KAJ5074173.1"/>
    <property type="molecule type" value="Genomic_DNA"/>
</dbReference>
<name>A0A9Q0RC46_ANAIG</name>
<keyword evidence="3" id="KW-1185">Reference proteome</keyword>
<dbReference type="GO" id="GO:0006888">
    <property type="term" value="P:endoplasmic reticulum to Golgi vesicle-mediated transport"/>
    <property type="evidence" value="ECO:0007669"/>
    <property type="project" value="InterPro"/>
</dbReference>
<keyword evidence="1" id="KW-0175">Coiled coil</keyword>
<dbReference type="PANTHER" id="PTHR13520:SF0">
    <property type="entry name" value="RAD50-INTERACTING PROTEIN 1"/>
    <property type="match status" value="1"/>
</dbReference>
<dbReference type="OrthoDB" id="407410at2759"/>
<sequence>MNFIEIINKYFPDLKSFQNSNQILNILESQNQQILSKSNSIDLNLPQKNKQNLSNQIENLKQEIIEIKKSLETQKEKQNTQELKNKIQPLFDSLLSSLFFDDQQLNLIEKQFEFKIDHEIPNKINSNSSFLQKIREATDSKTKNIDSLFDLIPKDAEDFHHLLNSKEYQQIKSIQVNNPEKLEIIENKISKITQEIIENKKQILTSLLDAFQWPAIRIDSVDKLDGWKIFSQIFGDLLQLKWEAAFELITRPLMIRFKFNFYGDVPTNDIAHPEWIFKYIFDLKKNHLTFLDKFIQPIFIQRKITHVYVHTLLIEQLIHEATKKIIQNLNQITKQYQPKNMSKDEKDLFYHTINELFNFQQNLSQEYEFSDSFPDPISIFTDSPIHYQKGVTMKPENSLHFYYFKVWKFIEKELLHREVIKLFESKNCLNLIFNQFTPQKSLMVDLKPTYFSYGFTILLLDFFNRVKHLQSSRQCLSLSNKIAIYLLDLFCDLLKKKYSSNSNIVIEIICPLINSANYVKQVLEDLNHDFFFIQLENSKNFYLNDPKQKTQKLWMNEIIQSPSLSQTKPIFFQKKIQNLQNLIDYLLEEFIRLFLQSFNKETIPLMDQESIEFVSIKHFILIYPNLFSKVKFFYQKLRQVEQILIHDQFEKLFLSVSNGIQKNLFNSIVDQNFSKFFDENEI</sequence>
<evidence type="ECO:0000313" key="2">
    <source>
        <dbReference type="EMBL" id="KAJ5074173.1"/>
    </source>
</evidence>
<dbReference type="Proteomes" id="UP001149090">
    <property type="component" value="Unassembled WGS sequence"/>
</dbReference>
<evidence type="ECO:0000256" key="1">
    <source>
        <dbReference type="SAM" id="Coils"/>
    </source>
</evidence>
<organism evidence="2 3">
    <name type="scientific">Anaeramoeba ignava</name>
    <name type="common">Anaerobic marine amoeba</name>
    <dbReference type="NCBI Taxonomy" id="1746090"/>
    <lineage>
        <taxon>Eukaryota</taxon>
        <taxon>Metamonada</taxon>
        <taxon>Anaeramoebidae</taxon>
        <taxon>Anaeramoeba</taxon>
    </lineage>
</organism>
<dbReference type="AlphaFoldDB" id="A0A9Q0RC46"/>
<proteinExistence type="predicted"/>